<dbReference type="EMBL" id="MU853223">
    <property type="protein sequence ID" value="KAK4128577.1"/>
    <property type="molecule type" value="Genomic_DNA"/>
</dbReference>
<keyword evidence="3" id="KW-1185">Reference proteome</keyword>
<keyword evidence="1" id="KW-1133">Transmembrane helix</keyword>
<reference evidence="2" key="1">
    <citation type="journal article" date="2023" name="Mol. Phylogenet. Evol.">
        <title>Genome-scale phylogeny and comparative genomics of the fungal order Sordariales.</title>
        <authorList>
            <person name="Hensen N."/>
            <person name="Bonometti L."/>
            <person name="Westerberg I."/>
            <person name="Brannstrom I.O."/>
            <person name="Guillou S."/>
            <person name="Cros-Aarteil S."/>
            <person name="Calhoun S."/>
            <person name="Haridas S."/>
            <person name="Kuo A."/>
            <person name="Mondo S."/>
            <person name="Pangilinan J."/>
            <person name="Riley R."/>
            <person name="LaButti K."/>
            <person name="Andreopoulos B."/>
            <person name="Lipzen A."/>
            <person name="Chen C."/>
            <person name="Yan M."/>
            <person name="Daum C."/>
            <person name="Ng V."/>
            <person name="Clum A."/>
            <person name="Steindorff A."/>
            <person name="Ohm R.A."/>
            <person name="Martin F."/>
            <person name="Silar P."/>
            <person name="Natvig D.O."/>
            <person name="Lalanne C."/>
            <person name="Gautier V."/>
            <person name="Ament-Velasquez S.L."/>
            <person name="Kruys A."/>
            <person name="Hutchinson M.I."/>
            <person name="Powell A.J."/>
            <person name="Barry K."/>
            <person name="Miller A.N."/>
            <person name="Grigoriev I.V."/>
            <person name="Debuchy R."/>
            <person name="Gladieux P."/>
            <person name="Hiltunen Thoren M."/>
            <person name="Johannesson H."/>
        </authorList>
    </citation>
    <scope>NUCLEOTIDE SEQUENCE</scope>
    <source>
        <strain evidence="2">CBS 731.68</strain>
    </source>
</reference>
<keyword evidence="1" id="KW-0812">Transmembrane</keyword>
<gene>
    <name evidence="2" type="ORF">N657DRAFT_30144</name>
</gene>
<protein>
    <submittedName>
        <fullName evidence="2">Uncharacterized protein</fullName>
    </submittedName>
</protein>
<dbReference type="AlphaFoldDB" id="A0AAN6U8X1"/>
<name>A0AAN6U8X1_9PEZI</name>
<accession>A0AAN6U8X1</accession>
<sequence length="180" mass="20205">MSPPTLHGMITYCAYVIGGIISKDMMGRSARIECGLVGHHERLVRCKRDTFGIFPIYGSVPTFSLFSRLSVSLHFFLRLCVLGWEVGSFGEMGGSLSPFQQRLVFASIVCHSLHALYSTVQYSKLSFWAESTLERMAAGVEPVDDLGWESHWRHRQLCGREAAYVARTVKNVFCPCYLDG</sequence>
<evidence type="ECO:0000313" key="2">
    <source>
        <dbReference type="EMBL" id="KAK4128577.1"/>
    </source>
</evidence>
<comment type="caution">
    <text evidence="2">The sequence shown here is derived from an EMBL/GenBank/DDBJ whole genome shotgun (WGS) entry which is preliminary data.</text>
</comment>
<proteinExistence type="predicted"/>
<organism evidence="2 3">
    <name type="scientific">Parathielavia appendiculata</name>
    <dbReference type="NCBI Taxonomy" id="2587402"/>
    <lineage>
        <taxon>Eukaryota</taxon>
        <taxon>Fungi</taxon>
        <taxon>Dikarya</taxon>
        <taxon>Ascomycota</taxon>
        <taxon>Pezizomycotina</taxon>
        <taxon>Sordariomycetes</taxon>
        <taxon>Sordariomycetidae</taxon>
        <taxon>Sordariales</taxon>
        <taxon>Chaetomiaceae</taxon>
        <taxon>Parathielavia</taxon>
    </lineage>
</organism>
<evidence type="ECO:0000313" key="3">
    <source>
        <dbReference type="Proteomes" id="UP001302602"/>
    </source>
</evidence>
<evidence type="ECO:0000256" key="1">
    <source>
        <dbReference type="SAM" id="Phobius"/>
    </source>
</evidence>
<feature type="transmembrane region" description="Helical" evidence="1">
    <location>
        <begin position="6"/>
        <end position="22"/>
    </location>
</feature>
<keyword evidence="1" id="KW-0472">Membrane</keyword>
<dbReference type="GeneID" id="87823457"/>
<reference evidence="2" key="2">
    <citation type="submission" date="2023-05" db="EMBL/GenBank/DDBJ databases">
        <authorList>
            <consortium name="Lawrence Berkeley National Laboratory"/>
            <person name="Steindorff A."/>
            <person name="Hensen N."/>
            <person name="Bonometti L."/>
            <person name="Westerberg I."/>
            <person name="Brannstrom I.O."/>
            <person name="Guillou S."/>
            <person name="Cros-Aarteil S."/>
            <person name="Calhoun S."/>
            <person name="Haridas S."/>
            <person name="Kuo A."/>
            <person name="Mondo S."/>
            <person name="Pangilinan J."/>
            <person name="Riley R."/>
            <person name="Labutti K."/>
            <person name="Andreopoulos B."/>
            <person name="Lipzen A."/>
            <person name="Chen C."/>
            <person name="Yanf M."/>
            <person name="Daum C."/>
            <person name="Ng V."/>
            <person name="Clum A."/>
            <person name="Ohm R."/>
            <person name="Martin F."/>
            <person name="Silar P."/>
            <person name="Natvig D."/>
            <person name="Lalanne C."/>
            <person name="Gautier V."/>
            <person name="Ament-Velasquez S.L."/>
            <person name="Kruys A."/>
            <person name="Hutchinson M.I."/>
            <person name="Powell A.J."/>
            <person name="Barry K."/>
            <person name="Miller A.N."/>
            <person name="Grigoriev I.V."/>
            <person name="Debuchy R."/>
            <person name="Gladieux P."/>
            <person name="Thoren M.H."/>
            <person name="Johannesson H."/>
        </authorList>
    </citation>
    <scope>NUCLEOTIDE SEQUENCE</scope>
    <source>
        <strain evidence="2">CBS 731.68</strain>
    </source>
</reference>
<dbReference type="Proteomes" id="UP001302602">
    <property type="component" value="Unassembled WGS sequence"/>
</dbReference>
<dbReference type="RefSeq" id="XP_062652348.1">
    <property type="nucleotide sequence ID" value="XM_062786689.1"/>
</dbReference>